<dbReference type="InterPro" id="IPR013783">
    <property type="entry name" value="Ig-like_fold"/>
</dbReference>
<feature type="transmembrane region" description="Helical" evidence="6">
    <location>
        <begin position="3660"/>
        <end position="3683"/>
    </location>
</feature>
<dbReference type="CDD" id="cd00603">
    <property type="entry name" value="IPT_PCSR"/>
    <property type="match status" value="1"/>
</dbReference>
<evidence type="ECO:0000256" key="4">
    <source>
        <dbReference type="ARBA" id="ARBA00023180"/>
    </source>
</evidence>
<evidence type="ECO:0000313" key="10">
    <source>
        <dbReference type="EMBL" id="EAR87205.2"/>
    </source>
</evidence>
<dbReference type="SUPFAM" id="SSF81296">
    <property type="entry name" value="E set domains"/>
    <property type="match status" value="4"/>
</dbReference>
<dbReference type="InterPro" id="IPR002909">
    <property type="entry name" value="IPT_dom"/>
</dbReference>
<evidence type="ECO:0000313" key="11">
    <source>
        <dbReference type="Proteomes" id="UP000009168"/>
    </source>
</evidence>
<dbReference type="RefSeq" id="XP_001007450.2">
    <property type="nucleotide sequence ID" value="XM_001007450.2"/>
</dbReference>
<dbReference type="Proteomes" id="UP000009168">
    <property type="component" value="Unassembled WGS sequence"/>
</dbReference>
<keyword evidence="11" id="KW-1185">Reference proteome</keyword>
<feature type="region of interest" description="Disordered" evidence="5">
    <location>
        <begin position="3633"/>
        <end position="3653"/>
    </location>
</feature>
<proteinExistence type="predicted"/>
<dbReference type="Gene3D" id="2.60.40.10">
    <property type="entry name" value="Immunoglobulins"/>
    <property type="match status" value="5"/>
</dbReference>
<dbReference type="CDD" id="cd00102">
    <property type="entry name" value="IPT"/>
    <property type="match status" value="1"/>
</dbReference>
<dbReference type="InParanoid" id="Q22PA4"/>
<dbReference type="InterPro" id="IPR055401">
    <property type="entry name" value="CEMIP_beta-hel_dom"/>
</dbReference>
<dbReference type="STRING" id="312017.Q22PA4"/>
<dbReference type="KEGG" id="tet:TTHERM_00365370"/>
<evidence type="ECO:0000259" key="9">
    <source>
        <dbReference type="PROSITE" id="PS51820"/>
    </source>
</evidence>
<organism evidence="10 11">
    <name type="scientific">Tetrahymena thermophila (strain SB210)</name>
    <dbReference type="NCBI Taxonomy" id="312017"/>
    <lineage>
        <taxon>Eukaryota</taxon>
        <taxon>Sar</taxon>
        <taxon>Alveolata</taxon>
        <taxon>Ciliophora</taxon>
        <taxon>Intramacronucleata</taxon>
        <taxon>Oligohymenophorea</taxon>
        <taxon>Hymenostomatida</taxon>
        <taxon>Tetrahymenina</taxon>
        <taxon>Tetrahymenidae</taxon>
        <taxon>Tetrahymena</taxon>
    </lineage>
</organism>
<dbReference type="InterPro" id="IPR014756">
    <property type="entry name" value="Ig_E-set"/>
</dbReference>
<keyword evidence="6" id="KW-0472">Membrane</keyword>
<reference evidence="11" key="1">
    <citation type="journal article" date="2006" name="PLoS Biol.">
        <title>Macronuclear genome sequence of the ciliate Tetrahymena thermophila, a model eukaryote.</title>
        <authorList>
            <person name="Eisen J.A."/>
            <person name="Coyne R.S."/>
            <person name="Wu M."/>
            <person name="Wu D."/>
            <person name="Thiagarajan M."/>
            <person name="Wortman J.R."/>
            <person name="Badger J.H."/>
            <person name="Ren Q."/>
            <person name="Amedeo P."/>
            <person name="Jones K.M."/>
            <person name="Tallon L.J."/>
            <person name="Delcher A.L."/>
            <person name="Salzberg S.L."/>
            <person name="Silva J.C."/>
            <person name="Haas B.J."/>
            <person name="Majoros W.H."/>
            <person name="Farzad M."/>
            <person name="Carlton J.M."/>
            <person name="Smith R.K. Jr."/>
            <person name="Garg J."/>
            <person name="Pearlman R.E."/>
            <person name="Karrer K.M."/>
            <person name="Sun L."/>
            <person name="Manning G."/>
            <person name="Elde N.C."/>
            <person name="Turkewitz A.P."/>
            <person name="Asai D.J."/>
            <person name="Wilkes D.E."/>
            <person name="Wang Y."/>
            <person name="Cai H."/>
            <person name="Collins K."/>
            <person name="Stewart B.A."/>
            <person name="Lee S.R."/>
            <person name="Wilamowska K."/>
            <person name="Weinberg Z."/>
            <person name="Ruzzo W.L."/>
            <person name="Wloga D."/>
            <person name="Gaertig J."/>
            <person name="Frankel J."/>
            <person name="Tsao C.-C."/>
            <person name="Gorovsky M.A."/>
            <person name="Keeling P.J."/>
            <person name="Waller R.F."/>
            <person name="Patron N.J."/>
            <person name="Cherry J.M."/>
            <person name="Stover N.A."/>
            <person name="Krieger C.J."/>
            <person name="del Toro C."/>
            <person name="Ryder H.F."/>
            <person name="Williamson S.C."/>
            <person name="Barbeau R.A."/>
            <person name="Hamilton E.P."/>
            <person name="Orias E."/>
        </authorList>
    </citation>
    <scope>NUCLEOTIDE SEQUENCE [LARGE SCALE GENOMIC DNA]</scope>
    <source>
        <strain evidence="11">SB210</strain>
    </source>
</reference>
<feature type="domain" description="PA14" evidence="9">
    <location>
        <begin position="322"/>
        <end position="494"/>
    </location>
</feature>
<dbReference type="Pfam" id="PF24606">
    <property type="entry name" value="CEMIP_beta-hel"/>
    <property type="match status" value="1"/>
</dbReference>
<dbReference type="HOGENOM" id="CLU_224453_0_0_1"/>
<feature type="domain" description="G8" evidence="8">
    <location>
        <begin position="2638"/>
        <end position="2773"/>
    </location>
</feature>
<evidence type="ECO:0000256" key="3">
    <source>
        <dbReference type="ARBA" id="ARBA00022737"/>
    </source>
</evidence>
<feature type="chain" id="PRO_5004201192" evidence="7">
    <location>
        <begin position="21"/>
        <end position="3769"/>
    </location>
</feature>
<comment type="subcellular location">
    <subcellularLocation>
        <location evidence="1">Cell envelope</location>
    </subcellularLocation>
</comment>
<dbReference type="InterPro" id="IPR006626">
    <property type="entry name" value="PbH1"/>
</dbReference>
<feature type="domain" description="G8" evidence="8">
    <location>
        <begin position="1788"/>
        <end position="1909"/>
    </location>
</feature>
<accession>Q22PA4</accession>
<protein>
    <submittedName>
        <fullName evidence="10">IPT/TIG domain protein</fullName>
    </submittedName>
</protein>
<dbReference type="PANTHER" id="PTHR46769:SF2">
    <property type="entry name" value="FIBROCYSTIN-L ISOFORM 2 PRECURSOR-RELATED"/>
    <property type="match status" value="1"/>
</dbReference>
<dbReference type="eggNOG" id="ENOG502QR85">
    <property type="taxonomic scope" value="Eukaryota"/>
</dbReference>
<dbReference type="OrthoDB" id="446578at2759"/>
<evidence type="ECO:0000256" key="7">
    <source>
        <dbReference type="SAM" id="SignalP"/>
    </source>
</evidence>
<feature type="signal peptide" evidence="7">
    <location>
        <begin position="1"/>
        <end position="20"/>
    </location>
</feature>
<name>Q22PA4_TETTS</name>
<gene>
    <name evidence="10" type="ORF">TTHERM_00365370</name>
</gene>
<dbReference type="GeneID" id="7842418"/>
<evidence type="ECO:0000259" key="8">
    <source>
        <dbReference type="PROSITE" id="PS51484"/>
    </source>
</evidence>
<dbReference type="SMART" id="SM01225">
    <property type="entry name" value="G8"/>
    <property type="match status" value="2"/>
</dbReference>
<dbReference type="Pfam" id="PF01833">
    <property type="entry name" value="TIG"/>
    <property type="match status" value="6"/>
</dbReference>
<keyword evidence="4" id="KW-0325">Glycoprotein</keyword>
<dbReference type="InterPro" id="IPR037524">
    <property type="entry name" value="PA14/GLEYA"/>
</dbReference>
<evidence type="ECO:0000256" key="5">
    <source>
        <dbReference type="SAM" id="MobiDB-lite"/>
    </source>
</evidence>
<dbReference type="PANTHER" id="PTHR46769">
    <property type="entry name" value="POLYCYSTIC KIDNEY AND HEPATIC DISEASE 1 (AUTOSOMAL RECESSIVE)-LIKE 1"/>
    <property type="match status" value="1"/>
</dbReference>
<dbReference type="Pfam" id="PF10162">
    <property type="entry name" value="G8"/>
    <property type="match status" value="2"/>
</dbReference>
<dbReference type="SMART" id="SM00710">
    <property type="entry name" value="PbH1"/>
    <property type="match status" value="6"/>
</dbReference>
<dbReference type="PROSITE" id="PS51484">
    <property type="entry name" value="G8"/>
    <property type="match status" value="2"/>
</dbReference>
<evidence type="ECO:0000256" key="2">
    <source>
        <dbReference type="ARBA" id="ARBA00022729"/>
    </source>
</evidence>
<keyword evidence="3" id="KW-0677">Repeat</keyword>
<sequence>MRARISAWLLFFSLLVTSQAVEIGAAQNSVRILSVSTILDTDNAQRQGSLNGGTRVYIKMVGQDSTMASNNNVLIGPYPCIIPDMGVNEVFVSCVTTAAYDSTQQWNLPVVVNVVNRSASQCAQNDASLCTFSYSGSFTPMVDIIFPRAVLPKFDFEWWGTFRISNTKQITKMLVGQLLCDRFNLGLNEDTPYNGNSYSPLSCQVDYSHPAGFYLSQFISVPGQASNQSHLTTIRSTTLDSPYDIQIVSQQPSQGVQQNITSQGGYLTIQASNIPTNTQNVTVTWNNANCQITDQQISSGYFTCVLPSGLSNPTIDQTLRYESGSGVHLQAYNTSSWDLNGLINQYKTNLSQLTLANESIIPSTEYYYDLDPNMDNLQRQFIVLQGYFNPPRDGNYYFHTSSSYQAQVLFQFSGDSTIESTMTTINTITYGTNLRDPYSQNYDLQQSTSDSISLKKGQSYFFKIYALASSASSFYHSTGVRIPSGNTNNYINTVSQLSRFRIDYQFTKEVVSITFKDRTTATKTTFGMNFIYPYGAQISKQAQQWVITSQQYNRDTPCSTIIWHFNVYSGANSTCTQTDVTDSNNNKIGTTWQLTFQYHRQYDVQPTFVFNKTTTDSPVYNVITPVGPPLSGTFRLKINGNYVQINKSPDIPYNIYEWQLCSGIQQILQTSNIACSRNINFVDGSQWYFDFYGITSKILVEAESQLVGQSGAINLYVDTLRQASNSYLYYAAIENELITQRSAQPYAAIKVNGVLTLASLTNQQLIVNVLSDSQAISYTKFDDDNASSTLTISEIQANGFNPIISNFTIYYNGIKCIITTPLSSTFSGTLKATYLSKVAGIYKPVIFYQSNGIALSSQVSAVTQNPIVTQLSSTTIYTYGGTTLTLTGKYFPNSIDNNLKVTFGQISASIQSATNTQIVVLSPSGLSEGTISVIVTYNGLSSNSVSVTVSNNNAITLTNIDKKLASPVDKTLITVQGTNFGNDSSKLQAFLDAVDSNGNLVTYGKYQVNVVTATDTKIQILLGGGLPGKYQLRVVQVGFGSNIPTDGVVNLIEYNILINSFSLNKVSAYGGAQLIINGVNFSSSLTDNQVLVVYSKTDSEICILQAASSTSITCTLPNMYQHLPLGTTSESFEIEVWGKLIVKAIVDPSSSSFTPSITFDSSLGIQVGTVNNQWQRFNSQYSINGTNIPTDAKTFSVIIIGYENIPITINSSNSTLVTYTTPNLPSGDYNIVLRTVVGDSSYLKITIQEYTYPLASSQLYTISSQGAEISLVMSGNIPGQNPIFKFNGLQATLLQYNNSTGQVTIRLPSSPVGSNYQLLSVRSPLVPLTGKGNLPWVTHQTAFTVIAPNWSVSQVQVNGNILSITGNGISALKQAYLQQSTNNNQQIVSTSITSQTNTGATITFANAPAGTYQLYLLDSSNNYPSFSNNSNQVQISLQNLSSSQTTSSYAGGQTLTINGSGFNTNNISQNLVTICGNQATVQSASSSSLVITTPPAYSVQALSNYKFPSDQVNPLAGFTTFGNDPNGNSQYLADGDLLFYYSNSQGGSCFCGLNFGTTYVVLSKFQLYPRSQGVTDASLFFGTVFQGSVDGTNWVTLLTIGTDFHLGKNMYLIDTLVSNVQQTQKKNLQGAYTQFRLFDQSGLSNCQMVEIQLFGWKRSAVVESGTTLACPVSVSVNGSPIFSLANNVIYDQQITYIVQSITPSYGSISGGTLVTISLDRAPDSSAKISVFIDGIICSDPKISQSSISCQTGPKSSSANSSLVVQINSYLAVNNGIIFYYGNLWSSASTWGNDFAPIAGDIVYVNNGKSLIVDVPYVGILNTIVIQNANLIFANNMNIHLETNSILVQSGNVVIGTQSSPVTGNVRITLYGQQSDKQFPTVGNKGLSIYNGSIDIQGQTRAVTWTELSATANVGETSIQVFMNDPAFDWQIGEEIVIASTDYVDGHSERRIITNISKNADGKTVTISFVQPLLVQHVSVTGESYKSGQFLVNMRAEVGLLTRNVVFEGDQSSIATRYGAHLMLHGSQTSARIRYAEFRYTGQPAIIGRYPIHFHMVGDVSGSVVEGNAIHDSFARAVTIHATHYLHVKNNVAFNNAGHNIFLEDGIETNNLIEYNLILGTIQVWSMLQSDITPGSYWITNPLNYVSNNRAAGGDFYGFWYEIKEHPDGPSARNDICPQGMGLGLFTNNVAHSYDRFGLRIFVMTNLQYPCNPYRDDTQPNPFVNNTSFTITWSNFVAYRNNEDGVLAEEVGNMIFNNFTLVGNKQSGFNSYLTNRTDEYVILQNSLIVGQSVGNPADVSDLQSSYGLITPRTDGFKVQSVHFANFIQNMKVFKSCSFCWHFKKWVQGGKLTLFSQITYESISTNNYMYWDNWRREIYQDLDGSLSGKGSQQWITPAGPHLVNQKSCQTSSQDMIKWNNAVICSQQVVRIEFSNPVDSNNFRSKALYVLPCDSTGKGYGGTSNTDYYISKSVKIENAAGDLTLGFVGTFLTGQIFQVQWEMSQIDFTHFSIGLSPYHTGTSASDTILIKFPINDFRETWQNFQMIAGVNVQLYKNITSGQDPTALANLKTLNCNHGDWFNDIVGQALWLCLNAKNRPKATNLQYLERVDLNALSCLANCPLPPGQCKKDGVLRRISNLATWQGVSIDGNPGPTINSSGNSTLWIPCPWEVVVDQDLTKYTQIIVEGNLRIDPTKNVNIQANGIWLKGGLFIAEGSTPGSPYTYNLNIQLNGNQDQPTQFVIDPLVDVGNKVILNTGNFTLIGNPPSTTYTQLAASANPGDSSITVVSVNGWSVEDIIAVAPTQLDATENEIFSIQQINGNVVTLNSTIQFYHYGAQSITLQETWGSYSQQLDLRAQVLHLNRNIKIVGSPVSTGIPWGCRVLSHYWQILADASGNPLPPEKQLHLRGILTWNGVEMRNCGQADTSRGGIDFRNCTSDANNQIISNVINSSFHDCPGYCANIDTSSNINISNNNFFRGKPIFLGLNYPKNVTISKNIFVAALKRDYQYSVAGMLYDMNTAIYFLSTQDPTADSILISQNIVQGSQGPCLSLVQTPCSSVSKISSNLGVWGNQAQTCLVGVLFKQTLNGCQWAGKIAVARSVKGIMVNPTQPSLIVEHVLAAESNRSVILRFAHQGYRNVGVFQNSSIFGVAITNDPTAYDSSTKAQVCQGGSGTQNLVVTEGGEDFPLKTMPLSFDVICNSEVFDASLYQVNVKYVNFKKTYNDANFKSCANNFMMVTHPSASDHTAGTYNQNVTCVNCSTEAYFNFMSPNPAWAGWFGGCGLFLCTGPDNVLNVDFTGSLFNNIPSSGISHNKGIANKNCISQPNWNNAYQCPGTNYAQLEWQSESPDHNKRSTAPCQLTSLDGSYTNKINMFREWQWDGNEPMNLRENRYYATVLLNTTYNIQYNGLNPYNIIHRIQQRTNDNIGEPNAWVIFNSQYSVPQNIEVSIDGGAVVEPFLVSDNVDLTKNTTCGANIYNYETRTISFVINGAANCLVRVQILDTVRIQIKVSISNEEFFKNNNKFSFISAIASFLGIQDFSRIKVVGAATGSRFLQSGSIIQSQKTSSSSSQGFNLAIDITNKSSGGSINPDTVHQDLMNKANQLQAGFANNNIPGIKANTFTVVSTQVMVSSDSNGGIYGQNSSNNNPTIQESSQNSSNNTLAIILGVVLGFLAILIVIAGFIAYKKYKKSKIIQNKNNVEGEKLVEIDSIKSEPQKENVKENLDNQLQPINLDSANNYAQTMNLDPIIPADQEIHQIPLQGIVNQSPFLK</sequence>
<dbReference type="SMART" id="SM00429">
    <property type="entry name" value="IPT"/>
    <property type="match status" value="3"/>
</dbReference>
<dbReference type="InterPro" id="IPR052387">
    <property type="entry name" value="Fibrocystin"/>
</dbReference>
<keyword evidence="6" id="KW-0812">Transmembrane</keyword>
<keyword evidence="2 7" id="KW-0732">Signal</keyword>
<dbReference type="InterPro" id="IPR019316">
    <property type="entry name" value="G8_domain"/>
</dbReference>
<dbReference type="PROSITE" id="PS51820">
    <property type="entry name" value="PA14"/>
    <property type="match status" value="1"/>
</dbReference>
<keyword evidence="6" id="KW-1133">Transmembrane helix</keyword>
<dbReference type="EMBL" id="GG662855">
    <property type="protein sequence ID" value="EAR87205.2"/>
    <property type="molecule type" value="Genomic_DNA"/>
</dbReference>
<evidence type="ECO:0000256" key="6">
    <source>
        <dbReference type="SAM" id="Phobius"/>
    </source>
</evidence>
<evidence type="ECO:0000256" key="1">
    <source>
        <dbReference type="ARBA" id="ARBA00004196"/>
    </source>
</evidence>